<dbReference type="InterPro" id="IPR005198">
    <property type="entry name" value="Glyco_hydro_76"/>
</dbReference>
<keyword evidence="12" id="KW-0812">Transmembrane</keyword>
<evidence type="ECO:0000256" key="13">
    <source>
        <dbReference type="SAM" id="SignalP"/>
    </source>
</evidence>
<dbReference type="InterPro" id="IPR014480">
    <property type="entry name" value="Mannan-1_6-alpha_mannosidase"/>
</dbReference>
<dbReference type="GO" id="GO:0009272">
    <property type="term" value="P:fungal-type cell wall biogenesis"/>
    <property type="evidence" value="ECO:0007669"/>
    <property type="project" value="TreeGrafter"/>
</dbReference>
<keyword evidence="5 13" id="KW-0732">Signal</keyword>
<comment type="similarity">
    <text evidence="3 10">Belongs to the glycosyl hydrolase 76 family.</text>
</comment>
<dbReference type="GO" id="GO:0016052">
    <property type="term" value="P:carbohydrate catabolic process"/>
    <property type="evidence" value="ECO:0007669"/>
    <property type="project" value="InterPro"/>
</dbReference>
<dbReference type="Pfam" id="PF03663">
    <property type="entry name" value="Glyco_hydro_76"/>
    <property type="match status" value="1"/>
</dbReference>
<evidence type="ECO:0000256" key="10">
    <source>
        <dbReference type="PIRNR" id="PIRNR016302"/>
    </source>
</evidence>
<sequence>MATQSKSTTRWLVAGLAIGHAVQAIQLDINDAQSIKDAASTVACKMVSFYPGNRTGLIPGLLGDPYYWWEAGAMFGSLIDYWHYTGDDSYNKITTEAMLFQVGEDIDYQPVNQTASLGNDDQAFWGIAAMRAAEVKYPNPPADKPQWLALAQAVFNRQASRWETERCAGGLKWQIFWANKGYNYKNSISNGLFFNIAARLYAYTGNQTYADWAVKTWDWTIDIGLLQGWNVYDGADDNLNCTKQDTTQWTYNAGIYMYGAATMWNATQNTDMNEQWQARTLGLWNRSSEIFFAGDARNILYEVACEPGSNCEVDQLSFKGYLSRWMAVTMQVAPFMTPYIRPYLEASARGAAQSCVGEGGSTCGTRWYESGWDGTTGVGQQMCALETFQALLHTSSPGPLSNKTGGTSEGDPSAGTGRETSVEKVAPKTIGTGDKAGAYIITIILVGVTVGGGWFLVSG</sequence>
<evidence type="ECO:0000256" key="4">
    <source>
        <dbReference type="ARBA" id="ARBA00012350"/>
    </source>
</evidence>
<evidence type="ECO:0000256" key="2">
    <source>
        <dbReference type="ARBA" id="ARBA00004308"/>
    </source>
</evidence>
<proteinExistence type="inferred from homology"/>
<feature type="signal peptide" evidence="13">
    <location>
        <begin position="1"/>
        <end position="24"/>
    </location>
</feature>
<keyword evidence="9 10" id="KW-0326">Glycosidase</keyword>
<dbReference type="PIRSF" id="PIRSF016302">
    <property type="entry name" value="Man_a_manosd"/>
    <property type="match status" value="1"/>
</dbReference>
<evidence type="ECO:0000256" key="9">
    <source>
        <dbReference type="ARBA" id="ARBA00023295"/>
    </source>
</evidence>
<comment type="subcellular location">
    <subcellularLocation>
        <location evidence="2">Endomembrane system</location>
    </subcellularLocation>
</comment>
<dbReference type="EC" id="3.2.1.101" evidence="4 10"/>
<evidence type="ECO:0000256" key="11">
    <source>
        <dbReference type="SAM" id="MobiDB-lite"/>
    </source>
</evidence>
<evidence type="ECO:0000256" key="5">
    <source>
        <dbReference type="ARBA" id="ARBA00022729"/>
    </source>
</evidence>
<dbReference type="PANTHER" id="PTHR12145">
    <property type="entry name" value="MANNAN ENDO-1,6-ALPHA-MANNOSIDASE DCW1"/>
    <property type="match status" value="1"/>
</dbReference>
<feature type="chain" id="PRO_5025606547" description="Mannan endo-1,6-alpha-mannosidase" evidence="13">
    <location>
        <begin position="25"/>
        <end position="459"/>
    </location>
</feature>
<evidence type="ECO:0000256" key="1">
    <source>
        <dbReference type="ARBA" id="ARBA00001452"/>
    </source>
</evidence>
<dbReference type="OrthoDB" id="4187847at2759"/>
<keyword evidence="15" id="KW-1185">Reference proteome</keyword>
<dbReference type="FunFam" id="1.50.10.20:FF:000006">
    <property type="entry name" value="Mannan endo-1,6-alpha-mannosidase"/>
    <property type="match status" value="1"/>
</dbReference>
<evidence type="ECO:0000256" key="6">
    <source>
        <dbReference type="ARBA" id="ARBA00022801"/>
    </source>
</evidence>
<evidence type="ECO:0000313" key="15">
    <source>
        <dbReference type="Proteomes" id="UP000799538"/>
    </source>
</evidence>
<dbReference type="SUPFAM" id="SSF48208">
    <property type="entry name" value="Six-hairpin glycosidases"/>
    <property type="match status" value="1"/>
</dbReference>
<keyword evidence="7 12" id="KW-0472">Membrane</keyword>
<dbReference type="AlphaFoldDB" id="A0A6A6GHY6"/>
<organism evidence="14 15">
    <name type="scientific">Elsinoe ampelina</name>
    <dbReference type="NCBI Taxonomy" id="302913"/>
    <lineage>
        <taxon>Eukaryota</taxon>
        <taxon>Fungi</taxon>
        <taxon>Dikarya</taxon>
        <taxon>Ascomycota</taxon>
        <taxon>Pezizomycotina</taxon>
        <taxon>Dothideomycetes</taxon>
        <taxon>Dothideomycetidae</taxon>
        <taxon>Myriangiales</taxon>
        <taxon>Elsinoaceae</taxon>
        <taxon>Elsinoe</taxon>
    </lineage>
</organism>
<comment type="catalytic activity">
    <reaction evidence="1 10">
        <text>Random hydrolysis of (1-&gt;6)-alpha-D-mannosidic linkages in unbranched (1-&gt;6)-mannans.</text>
        <dbReference type="EC" id="3.2.1.101"/>
    </reaction>
</comment>
<evidence type="ECO:0000256" key="12">
    <source>
        <dbReference type="SAM" id="Phobius"/>
    </source>
</evidence>
<dbReference type="Gene3D" id="1.50.10.20">
    <property type="match status" value="1"/>
</dbReference>
<evidence type="ECO:0000256" key="3">
    <source>
        <dbReference type="ARBA" id="ARBA00009699"/>
    </source>
</evidence>
<feature type="transmembrane region" description="Helical" evidence="12">
    <location>
        <begin position="436"/>
        <end position="457"/>
    </location>
</feature>
<evidence type="ECO:0000313" key="14">
    <source>
        <dbReference type="EMBL" id="KAF2225316.1"/>
    </source>
</evidence>
<dbReference type="EMBL" id="ML992504">
    <property type="protein sequence ID" value="KAF2225316.1"/>
    <property type="molecule type" value="Genomic_DNA"/>
</dbReference>
<evidence type="ECO:0000256" key="8">
    <source>
        <dbReference type="ARBA" id="ARBA00023180"/>
    </source>
</evidence>
<keyword evidence="6 10" id="KW-0378">Hydrolase</keyword>
<feature type="compositionally biased region" description="Polar residues" evidence="11">
    <location>
        <begin position="395"/>
        <end position="406"/>
    </location>
</feature>
<dbReference type="GO" id="GO:0012505">
    <property type="term" value="C:endomembrane system"/>
    <property type="evidence" value="ECO:0007669"/>
    <property type="project" value="UniProtKB-SubCell"/>
</dbReference>
<protein>
    <recommendedName>
        <fullName evidence="4 10">Mannan endo-1,6-alpha-mannosidase</fullName>
        <ecNumber evidence="4 10">3.2.1.101</ecNumber>
    </recommendedName>
</protein>
<keyword evidence="8" id="KW-0325">Glycoprotein</keyword>
<dbReference type="Proteomes" id="UP000799538">
    <property type="component" value="Unassembled WGS sequence"/>
</dbReference>
<accession>A0A6A6GHY6</accession>
<dbReference type="GO" id="GO:0008496">
    <property type="term" value="F:mannan endo-1,6-alpha-mannosidase activity"/>
    <property type="evidence" value="ECO:0007669"/>
    <property type="project" value="UniProtKB-UniRule"/>
</dbReference>
<dbReference type="PANTHER" id="PTHR12145:SF36">
    <property type="entry name" value="MANNAN ENDO-1,6-ALPHA-MANNOSIDASE DCW1"/>
    <property type="match status" value="1"/>
</dbReference>
<name>A0A6A6GHY6_9PEZI</name>
<evidence type="ECO:0000256" key="7">
    <source>
        <dbReference type="ARBA" id="ARBA00023136"/>
    </source>
</evidence>
<reference evidence="15" key="1">
    <citation type="journal article" date="2020" name="Stud. Mycol.">
        <title>101 Dothideomycetes genomes: A test case for predicting lifestyles and emergence of pathogens.</title>
        <authorList>
            <person name="Haridas S."/>
            <person name="Albert R."/>
            <person name="Binder M."/>
            <person name="Bloem J."/>
            <person name="LaButti K."/>
            <person name="Salamov A."/>
            <person name="Andreopoulos B."/>
            <person name="Baker S."/>
            <person name="Barry K."/>
            <person name="Bills G."/>
            <person name="Bluhm B."/>
            <person name="Cannon C."/>
            <person name="Castanera R."/>
            <person name="Culley D."/>
            <person name="Daum C."/>
            <person name="Ezra D."/>
            <person name="Gonzalez J."/>
            <person name="Henrissat B."/>
            <person name="Kuo A."/>
            <person name="Liang C."/>
            <person name="Lipzen A."/>
            <person name="Lutzoni F."/>
            <person name="Magnuson J."/>
            <person name="Mondo S."/>
            <person name="Nolan M."/>
            <person name="Ohm R."/>
            <person name="Pangilinan J."/>
            <person name="Park H.-J."/>
            <person name="Ramirez L."/>
            <person name="Alfaro M."/>
            <person name="Sun H."/>
            <person name="Tritt A."/>
            <person name="Yoshinaga Y."/>
            <person name="Zwiers L.-H."/>
            <person name="Turgeon B."/>
            <person name="Goodwin S."/>
            <person name="Spatafora J."/>
            <person name="Crous P."/>
            <person name="Grigoriev I."/>
        </authorList>
    </citation>
    <scope>NUCLEOTIDE SEQUENCE [LARGE SCALE GENOMIC DNA]</scope>
    <source>
        <strain evidence="15">CECT 20119</strain>
    </source>
</reference>
<feature type="region of interest" description="Disordered" evidence="11">
    <location>
        <begin position="395"/>
        <end position="428"/>
    </location>
</feature>
<gene>
    <name evidence="14" type="ORF">BDZ85DRAFT_91676</name>
</gene>
<keyword evidence="12" id="KW-1133">Transmembrane helix</keyword>
<dbReference type="InterPro" id="IPR008928">
    <property type="entry name" value="6-hairpin_glycosidase_sf"/>
</dbReference>